<feature type="transmembrane region" description="Helical" evidence="1">
    <location>
        <begin position="33"/>
        <end position="54"/>
    </location>
</feature>
<feature type="transmembrane region" description="Helical" evidence="1">
    <location>
        <begin position="66"/>
        <end position="90"/>
    </location>
</feature>
<proteinExistence type="predicted"/>
<evidence type="ECO:0000313" key="2">
    <source>
        <dbReference type="EMBL" id="RBW52795.1"/>
    </source>
</evidence>
<sequence>MYVLCLRLLGLYGFCLFGFFIFGAATVPENLQAHVAFWPAVGLAIGLNVVLAIPPATPRWLSRPPNALVGGALFFFVSVPATGYFLTGIYVAGATFPDGIEGMVWLENLLWFPVYLTGAVSWAALFLGSMPKERGGGPGVSRRESST</sequence>
<name>A0A366WRZ8_9RHOB</name>
<keyword evidence="1" id="KW-0472">Membrane</keyword>
<accession>A0A366WRZ8</accession>
<comment type="caution">
    <text evidence="2">The sequence shown here is derived from an EMBL/GenBank/DDBJ whole genome shotgun (WGS) entry which is preliminary data.</text>
</comment>
<feature type="transmembrane region" description="Helical" evidence="1">
    <location>
        <begin position="9"/>
        <end position="27"/>
    </location>
</feature>
<evidence type="ECO:0000313" key="3">
    <source>
        <dbReference type="Proteomes" id="UP000252706"/>
    </source>
</evidence>
<keyword evidence="1" id="KW-1133">Transmembrane helix</keyword>
<organism evidence="2 3">
    <name type="scientific">Phaeobacter gallaeciensis</name>
    <dbReference type="NCBI Taxonomy" id="60890"/>
    <lineage>
        <taxon>Bacteria</taxon>
        <taxon>Pseudomonadati</taxon>
        <taxon>Pseudomonadota</taxon>
        <taxon>Alphaproteobacteria</taxon>
        <taxon>Rhodobacterales</taxon>
        <taxon>Roseobacteraceae</taxon>
        <taxon>Phaeobacter</taxon>
    </lineage>
</organism>
<dbReference type="Proteomes" id="UP000252706">
    <property type="component" value="Unassembled WGS sequence"/>
</dbReference>
<gene>
    <name evidence="2" type="ORF">DS909_16290</name>
</gene>
<evidence type="ECO:0000256" key="1">
    <source>
        <dbReference type="SAM" id="Phobius"/>
    </source>
</evidence>
<reference evidence="2 3" key="1">
    <citation type="submission" date="2018-07" db="EMBL/GenBank/DDBJ databases">
        <title>Modular assembly of carbohydrate-degrading microbial communities in the ocean.</title>
        <authorList>
            <person name="Enke T.N."/>
            <person name="Datta M.S."/>
            <person name="Schwartzman J.A."/>
            <person name="Cermak N."/>
            <person name="Schmitz D.A."/>
            <person name="Barrere J."/>
            <person name="Cordero O.X."/>
        </authorList>
    </citation>
    <scope>NUCLEOTIDE SEQUENCE [LARGE SCALE GENOMIC DNA]</scope>
    <source>
        <strain evidence="2 3">C3M10</strain>
    </source>
</reference>
<dbReference type="EMBL" id="QOCE01000038">
    <property type="protein sequence ID" value="RBW52795.1"/>
    <property type="molecule type" value="Genomic_DNA"/>
</dbReference>
<dbReference type="AlphaFoldDB" id="A0A366WRZ8"/>
<feature type="transmembrane region" description="Helical" evidence="1">
    <location>
        <begin position="110"/>
        <end position="128"/>
    </location>
</feature>
<protein>
    <submittedName>
        <fullName evidence="2">Uncharacterized protein</fullName>
    </submittedName>
</protein>
<keyword evidence="1" id="KW-0812">Transmembrane</keyword>